<comment type="similarity">
    <text evidence="1">Belongs to the GMC oxidoreductase family.</text>
</comment>
<dbReference type="EMBL" id="JBGCUO010000001">
    <property type="protein sequence ID" value="MEY1661971.1"/>
    <property type="molecule type" value="Genomic_DNA"/>
</dbReference>
<dbReference type="Pfam" id="PF00732">
    <property type="entry name" value="GMC_oxred_N"/>
    <property type="match status" value="1"/>
</dbReference>
<protein>
    <submittedName>
        <fullName evidence="7">FAD-dependent oxidoreductase</fullName>
    </submittedName>
</protein>
<evidence type="ECO:0000313" key="8">
    <source>
        <dbReference type="Proteomes" id="UP001562065"/>
    </source>
</evidence>
<keyword evidence="3" id="KW-0274">FAD</keyword>
<dbReference type="InterPro" id="IPR036188">
    <property type="entry name" value="FAD/NAD-bd_sf"/>
</dbReference>
<reference evidence="7 8" key="1">
    <citation type="submission" date="2024-07" db="EMBL/GenBank/DDBJ databases">
        <authorList>
            <person name="Ren Q."/>
        </authorList>
    </citation>
    <scope>NUCLEOTIDE SEQUENCE [LARGE SCALE GENOMIC DNA]</scope>
    <source>
        <strain evidence="7 8">REN37</strain>
    </source>
</reference>
<organism evidence="7 8">
    <name type="scientific">Isoalcanivorax beigongshangi</name>
    <dbReference type="NCBI Taxonomy" id="3238810"/>
    <lineage>
        <taxon>Bacteria</taxon>
        <taxon>Pseudomonadati</taxon>
        <taxon>Pseudomonadota</taxon>
        <taxon>Gammaproteobacteria</taxon>
        <taxon>Oceanospirillales</taxon>
        <taxon>Alcanivoracaceae</taxon>
        <taxon>Isoalcanivorax</taxon>
    </lineage>
</organism>
<evidence type="ECO:0000259" key="6">
    <source>
        <dbReference type="Pfam" id="PF05199"/>
    </source>
</evidence>
<dbReference type="RefSeq" id="WP_369455216.1">
    <property type="nucleotide sequence ID" value="NZ_JBGCUO010000001.1"/>
</dbReference>
<evidence type="ECO:0000256" key="2">
    <source>
        <dbReference type="ARBA" id="ARBA00022630"/>
    </source>
</evidence>
<proteinExistence type="inferred from homology"/>
<evidence type="ECO:0000313" key="7">
    <source>
        <dbReference type="EMBL" id="MEY1661971.1"/>
    </source>
</evidence>
<sequence length="480" mass="51688">MSGSPTHPLYDVIIVGTGAGGAPLACHLAEAGQRVLLLEAGRSWRADQYPDNEQDASLRLMWGGGLEPSKDGALALLRAKVAGGGTVVNQALLDRFDEDAFEAWRQQSGLAEHSSQHFQRYYQLTESALALESIARSDWNENARLYVEGFEQLGYGWSPLRRGQAHCNVADGNDCVRCLGGCPRQAKQSMTVTFLPRALAAGAVMEANCEIAGLVEGGQGVTVYGRQGGRNVTFHGRRCVLAAGALGSTALLLKSGYGSQLPALGHHFYCHPQFVSLALYDRNIDAHKGSFQAVKSEEPRFRAAGFKLENVFAGPLGVAFLLPQIGARHQQVMQRFRQLACIEVAVRDVTPGRISLDRRGRISVDKPLAAPELTRAKAGRQVIHDIYRQTGAEEVIDSPTNIGLHLMGGCVMGTDPRRSVVDVGFRVHGSRRVHVVDGSVFPNAPGINPSLTIMAMAHQAAEALLGQTLSLPTLVTERAS</sequence>
<dbReference type="Gene3D" id="3.50.50.60">
    <property type="entry name" value="FAD/NAD(P)-binding domain"/>
    <property type="match status" value="2"/>
</dbReference>
<keyword evidence="2" id="KW-0285">Flavoprotein</keyword>
<evidence type="ECO:0000256" key="4">
    <source>
        <dbReference type="ARBA" id="ARBA00023002"/>
    </source>
</evidence>
<comment type="caution">
    <text evidence="7">The sequence shown here is derived from an EMBL/GenBank/DDBJ whole genome shotgun (WGS) entry which is preliminary data.</text>
</comment>
<evidence type="ECO:0000259" key="5">
    <source>
        <dbReference type="Pfam" id="PF00732"/>
    </source>
</evidence>
<dbReference type="InterPro" id="IPR007867">
    <property type="entry name" value="GMC_OxRtase_C"/>
</dbReference>
<dbReference type="InterPro" id="IPR000172">
    <property type="entry name" value="GMC_OxRdtase_N"/>
</dbReference>
<feature type="domain" description="Glucose-methanol-choline oxidoreductase N-terminal" evidence="5">
    <location>
        <begin position="59"/>
        <end position="272"/>
    </location>
</feature>
<name>A0ABV4AGK9_9GAMM</name>
<accession>A0ABV4AGK9</accession>
<evidence type="ECO:0000256" key="1">
    <source>
        <dbReference type="ARBA" id="ARBA00010790"/>
    </source>
</evidence>
<evidence type="ECO:0000256" key="3">
    <source>
        <dbReference type="ARBA" id="ARBA00022827"/>
    </source>
</evidence>
<dbReference type="PIRSF" id="PIRSF000137">
    <property type="entry name" value="Alcohol_oxidase"/>
    <property type="match status" value="1"/>
</dbReference>
<keyword evidence="8" id="KW-1185">Reference proteome</keyword>
<dbReference type="PANTHER" id="PTHR46056:SF12">
    <property type="entry name" value="LONG-CHAIN-ALCOHOL OXIDASE"/>
    <property type="match status" value="1"/>
</dbReference>
<dbReference type="Pfam" id="PF05199">
    <property type="entry name" value="GMC_oxred_C"/>
    <property type="match status" value="1"/>
</dbReference>
<dbReference type="PANTHER" id="PTHR46056">
    <property type="entry name" value="LONG-CHAIN-ALCOHOL OXIDASE"/>
    <property type="match status" value="1"/>
</dbReference>
<dbReference type="InterPro" id="IPR012132">
    <property type="entry name" value="GMC_OxRdtase"/>
</dbReference>
<gene>
    <name evidence="7" type="ORF">AB5I84_07395</name>
</gene>
<feature type="domain" description="Glucose-methanol-choline oxidoreductase C-terminal" evidence="6">
    <location>
        <begin position="388"/>
        <end position="457"/>
    </location>
</feature>
<dbReference type="Proteomes" id="UP001562065">
    <property type="component" value="Unassembled WGS sequence"/>
</dbReference>
<dbReference type="SUPFAM" id="SSF51905">
    <property type="entry name" value="FAD/NAD(P)-binding domain"/>
    <property type="match status" value="1"/>
</dbReference>
<keyword evidence="4" id="KW-0560">Oxidoreductase</keyword>